<dbReference type="Proteomes" id="UP000198960">
    <property type="component" value="Unassembled WGS sequence"/>
</dbReference>
<feature type="transmembrane region" description="Helical" evidence="1">
    <location>
        <begin position="288"/>
        <end position="307"/>
    </location>
</feature>
<reference evidence="3" key="1">
    <citation type="submission" date="2016-10" db="EMBL/GenBank/DDBJ databases">
        <authorList>
            <person name="Varghese N."/>
            <person name="Submissions S."/>
        </authorList>
    </citation>
    <scope>NUCLEOTIDE SEQUENCE [LARGE SCALE GENOMIC DNA]</scope>
    <source>
        <strain evidence="3">DSM 45413</strain>
    </source>
</reference>
<accession>A0A1H8UVH0</accession>
<feature type="transmembrane region" description="Helical" evidence="1">
    <location>
        <begin position="247"/>
        <end position="268"/>
    </location>
</feature>
<sequence length="444" mass="46016">MDPSIVDGPAADLLAHGVGSRTDLPLPLGLALYGAGAAILVGFVVLLLFWRTPKLGDGRSGRPLPERLQRAADSAAVRRGLQAVALAIAVLVVVAALAGPEETSRNLAPWALYVTFWVGLVPASLLLGPVWRVLNPLRLVARLLRPLAGAPRGAGRLPALGLWPAAVALLAFVWLELVPAGRTDPDVVAGWLIGYAAVQVGAALWFGEEWFAAGDGFEVYSTLLGRLSALGRRDDGRLVLRSPLANALTTPALPGLAAVVLVLLGSTAFDGLTRTAWWQSGPGAADDVGSGTFGLAASIALVGLLYLAGTRLSGRLGGLPLGSQPRRFAATVVPIALGYTVAHYFSLLALDGQTTWILASNPFGLAGVDLFGTYGNAVDLRAVPPDLIAYVQVGAVVTGHVVGVLLAHERALRLAPRAPASDQLPLVVVMVLFTVGGLGLLFGF</sequence>
<keyword evidence="1" id="KW-1133">Transmembrane helix</keyword>
<name>A0A1H8UVH0_9ACTN</name>
<dbReference type="STRING" id="673521.SAMN05660991_03115"/>
<gene>
    <name evidence="2" type="ORF">SAMN05660991_03115</name>
</gene>
<keyword evidence="1" id="KW-0472">Membrane</keyword>
<protein>
    <submittedName>
        <fullName evidence="2">Uncharacterized protein</fullName>
    </submittedName>
</protein>
<organism evidence="2 3">
    <name type="scientific">Trujillonella endophytica</name>
    <dbReference type="NCBI Taxonomy" id="673521"/>
    <lineage>
        <taxon>Bacteria</taxon>
        <taxon>Bacillati</taxon>
        <taxon>Actinomycetota</taxon>
        <taxon>Actinomycetes</taxon>
        <taxon>Geodermatophilales</taxon>
        <taxon>Geodermatophilaceae</taxon>
        <taxon>Trujillonella</taxon>
    </lineage>
</organism>
<keyword evidence="1" id="KW-0812">Transmembrane</keyword>
<feature type="transmembrane region" description="Helical" evidence="1">
    <location>
        <begin position="187"/>
        <end position="206"/>
    </location>
</feature>
<feature type="transmembrane region" description="Helical" evidence="1">
    <location>
        <begin position="387"/>
        <end position="406"/>
    </location>
</feature>
<dbReference type="RefSeq" id="WP_091945214.1">
    <property type="nucleotide sequence ID" value="NZ_FOEE01000009.1"/>
</dbReference>
<evidence type="ECO:0000313" key="3">
    <source>
        <dbReference type="Proteomes" id="UP000198960"/>
    </source>
</evidence>
<feature type="transmembrane region" description="Helical" evidence="1">
    <location>
        <begin position="426"/>
        <end position="443"/>
    </location>
</feature>
<feature type="transmembrane region" description="Helical" evidence="1">
    <location>
        <begin position="80"/>
        <end position="98"/>
    </location>
</feature>
<dbReference type="AlphaFoldDB" id="A0A1H8UVH0"/>
<feature type="transmembrane region" description="Helical" evidence="1">
    <location>
        <begin position="110"/>
        <end position="134"/>
    </location>
</feature>
<evidence type="ECO:0000256" key="1">
    <source>
        <dbReference type="SAM" id="Phobius"/>
    </source>
</evidence>
<evidence type="ECO:0000313" key="2">
    <source>
        <dbReference type="EMBL" id="SEP06934.1"/>
    </source>
</evidence>
<dbReference type="OrthoDB" id="8168962at2"/>
<feature type="transmembrane region" description="Helical" evidence="1">
    <location>
        <begin position="155"/>
        <end position="175"/>
    </location>
</feature>
<feature type="transmembrane region" description="Helical" evidence="1">
    <location>
        <begin position="328"/>
        <end position="350"/>
    </location>
</feature>
<feature type="transmembrane region" description="Helical" evidence="1">
    <location>
        <begin position="30"/>
        <end position="50"/>
    </location>
</feature>
<proteinExistence type="predicted"/>
<dbReference type="EMBL" id="FOEE01000009">
    <property type="protein sequence ID" value="SEP06934.1"/>
    <property type="molecule type" value="Genomic_DNA"/>
</dbReference>
<keyword evidence="3" id="KW-1185">Reference proteome</keyword>